<name>A0A560KC97_9BRAD</name>
<dbReference type="Proteomes" id="UP000315914">
    <property type="component" value="Unassembled WGS sequence"/>
</dbReference>
<reference evidence="1 2" key="1">
    <citation type="submission" date="2019-06" db="EMBL/GenBank/DDBJ databases">
        <title>Genomic Encyclopedia of Type Strains, Phase IV (KMG-V): Genome sequencing to study the core and pangenomes of soil and plant-associated prokaryotes.</title>
        <authorList>
            <person name="Whitman W."/>
        </authorList>
    </citation>
    <scope>NUCLEOTIDE SEQUENCE [LARGE SCALE GENOMIC DNA]</scope>
    <source>
        <strain evidence="1 2">BR 10556</strain>
    </source>
</reference>
<dbReference type="AlphaFoldDB" id="A0A560KC97"/>
<gene>
    <name evidence="1" type="ORF">FBZ95_102160</name>
</gene>
<sequence length="74" mass="8482">MTRSVEELRRESERNRAELAATVERLKQGISDTTRDLRYMVSPQHVKSEMSGCDREASFSEVRKSLGLDQVNLP</sequence>
<dbReference type="EMBL" id="VITW01000002">
    <property type="protein sequence ID" value="TWB80943.1"/>
    <property type="molecule type" value="Genomic_DNA"/>
</dbReference>
<protein>
    <submittedName>
        <fullName evidence="1">Uncharacterized protein DUF3618</fullName>
    </submittedName>
</protein>
<accession>A0A560KC97</accession>
<proteinExistence type="predicted"/>
<dbReference type="STRING" id="1399419.A5906_18560"/>
<dbReference type="OrthoDB" id="8135650at2"/>
<comment type="caution">
    <text evidence="1">The sequence shown here is derived from an EMBL/GenBank/DDBJ whole genome shotgun (WGS) entry which is preliminary data.</text>
</comment>
<organism evidence="1 2">
    <name type="scientific">Bradyrhizobium sacchari</name>
    <dbReference type="NCBI Taxonomy" id="1399419"/>
    <lineage>
        <taxon>Bacteria</taxon>
        <taxon>Pseudomonadati</taxon>
        <taxon>Pseudomonadota</taxon>
        <taxon>Alphaproteobacteria</taxon>
        <taxon>Hyphomicrobiales</taxon>
        <taxon>Nitrobacteraceae</taxon>
        <taxon>Bradyrhizobium</taxon>
    </lineage>
</organism>
<evidence type="ECO:0000313" key="1">
    <source>
        <dbReference type="EMBL" id="TWB80943.1"/>
    </source>
</evidence>
<dbReference type="RefSeq" id="WP_080133296.1">
    <property type="nucleotide sequence ID" value="NZ_LWIG01000001.1"/>
</dbReference>
<keyword evidence="2" id="KW-1185">Reference proteome</keyword>
<evidence type="ECO:0000313" key="2">
    <source>
        <dbReference type="Proteomes" id="UP000315914"/>
    </source>
</evidence>